<dbReference type="InterPro" id="IPR002181">
    <property type="entry name" value="Fibrinogen_a/b/g_C_dom"/>
</dbReference>
<dbReference type="Gene3D" id="2.60.120.1000">
    <property type="match status" value="3"/>
</dbReference>
<sequence>MSYNTPFTDPIYGGAPFAYDISDSQLTALIEHSTSAKQQVTFYCKGVLIWNHQNAYAETHAAKFRSFVSNDNVWQGPPGADGAVPNVLSDGCEGNANAVTETTVFELITDSPDYLPVVDIRINDDGNDGEEWGVEYGAVSFQFALRDGTTKPRAGKSCSHILRDFPASPSGTYFIDPNGQRNDDAFQVFCDMANGGWTQINPGGSVPAGDHYDGSDTRIWLSALGISMPWSISDSQLTALQSISSHASQRLFFLCKGVIAWRYDSISTALKLSGAAIWFRSTADSTGIVWTPEDVPGASTYNPSPVVFSDACSMNDGTWRQTEFIFATSNARALPIRDLAAEDHGNDGEEYGANPEPVMFRTDFTVTKLGSTPLNPGRTCADILFASGGSAPDGWYWLDPNGGSPANAVFLECDMLNGGWTGVRPKQRTIPIKQWLGTSGDSPTWFSDTSSGFRMPYNIDSSQLGALQSLSIEGKQSILFLCNGVLAWHSGSSLDGTNALQFRGGVTSDTTWLYNSAETSRPQVNYELDGCRHNDRLASTPFEFHTTLTKALPINDMRVRDAGNSGEVFGAEMGAAIAIGNDHVTKPRTKHIRVRHHFVRELIADGTIVLQHCPGTQMVADALTKALDKQTFEQHLPRLVGTSTAETEQRKAVEGEC</sequence>
<dbReference type="PROSITE" id="PS51406">
    <property type="entry name" value="FIBRINOGEN_C_2"/>
    <property type="match status" value="1"/>
</dbReference>
<dbReference type="eggNOG" id="KOG3544">
    <property type="taxonomic scope" value="Eukaryota"/>
</dbReference>
<dbReference type="SUPFAM" id="SSF56496">
    <property type="entry name" value="Fibrinogen C-terminal domain-like"/>
    <property type="match status" value="2"/>
</dbReference>
<dbReference type="NCBIfam" id="NF040941">
    <property type="entry name" value="GGGWT_bact"/>
    <property type="match status" value="1"/>
</dbReference>
<dbReference type="SMART" id="SM00038">
    <property type="entry name" value="COLFI"/>
    <property type="match status" value="1"/>
</dbReference>
<evidence type="ECO:0000313" key="6">
    <source>
        <dbReference type="Proteomes" id="UP000007799"/>
    </source>
</evidence>
<dbReference type="EMBL" id="GL832955">
    <property type="protein sequence ID" value="EGD72507.1"/>
    <property type="molecule type" value="Genomic_DNA"/>
</dbReference>
<dbReference type="RefSeq" id="XP_004999076.1">
    <property type="nucleotide sequence ID" value="XM_004999019.1"/>
</dbReference>
<feature type="domain" description="Fibrillar collagen NC1" evidence="4">
    <location>
        <begin position="1"/>
        <end position="142"/>
    </location>
</feature>
<evidence type="ECO:0008006" key="7">
    <source>
        <dbReference type="Google" id="ProtNLM"/>
    </source>
</evidence>
<dbReference type="GeneID" id="16067553"/>
<dbReference type="Pfam" id="PF01410">
    <property type="entry name" value="COLFI"/>
    <property type="match status" value="3"/>
</dbReference>
<evidence type="ECO:0000259" key="3">
    <source>
        <dbReference type="PROSITE" id="PS51406"/>
    </source>
</evidence>
<reference evidence="5" key="1">
    <citation type="submission" date="2009-08" db="EMBL/GenBank/DDBJ databases">
        <title>Annotation of Salpingoeca rosetta.</title>
        <authorList>
            <consortium name="The Broad Institute Genome Sequencing Platform"/>
            <person name="Russ C."/>
            <person name="Cuomo C."/>
            <person name="Burger G."/>
            <person name="Gray M.W."/>
            <person name="Holland P.W.H."/>
            <person name="King N."/>
            <person name="Lang F.B.F."/>
            <person name="Roger A.J."/>
            <person name="Ruiz-Trillo I."/>
            <person name="Young S.K."/>
            <person name="Zeng Q."/>
            <person name="Gargeya S."/>
            <person name="Alvarado L."/>
            <person name="Berlin A."/>
            <person name="Chapman S.B."/>
            <person name="Chen Z."/>
            <person name="Freedman E."/>
            <person name="Gellesch M."/>
            <person name="Goldberg J."/>
            <person name="Griggs A."/>
            <person name="Gujja S."/>
            <person name="Heilman E."/>
            <person name="Heiman D."/>
            <person name="Howarth C."/>
            <person name="Mehta T."/>
            <person name="Neiman D."/>
            <person name="Pearson M."/>
            <person name="Roberts A."/>
            <person name="Saif S."/>
            <person name="Shea T."/>
            <person name="Shenoy N."/>
            <person name="Sisk P."/>
            <person name="Stolte C."/>
            <person name="Sykes S."/>
            <person name="White J."/>
            <person name="Yandava C."/>
            <person name="Haas B."/>
            <person name="Nusbaum C."/>
            <person name="Birren B."/>
        </authorList>
    </citation>
    <scope>NUCLEOTIDE SEQUENCE [LARGE SCALE GENOMIC DNA]</scope>
    <source>
        <strain evidence="5">ATCC 50818</strain>
    </source>
</reference>
<feature type="domain" description="Fibrillar collagen NC1" evidence="4">
    <location>
        <begin position="349"/>
        <end position="579"/>
    </location>
</feature>
<dbReference type="GO" id="GO:0005201">
    <property type="term" value="F:extracellular matrix structural constituent"/>
    <property type="evidence" value="ECO:0007669"/>
    <property type="project" value="InterPro"/>
</dbReference>
<dbReference type="eggNOG" id="KOG0017">
    <property type="taxonomic scope" value="Eukaryota"/>
</dbReference>
<evidence type="ECO:0000256" key="2">
    <source>
        <dbReference type="ARBA" id="ARBA00022525"/>
    </source>
</evidence>
<dbReference type="PANTHER" id="PTHR21222:SF1">
    <property type="entry name" value="MIT DOMAIN-CONTAINING PROTEIN 1"/>
    <property type="match status" value="1"/>
</dbReference>
<dbReference type="InterPro" id="IPR036056">
    <property type="entry name" value="Fibrinogen-like_C"/>
</dbReference>
<dbReference type="CDD" id="cd09272">
    <property type="entry name" value="RNase_HI_RT_Ty1"/>
    <property type="match status" value="1"/>
</dbReference>
<dbReference type="GO" id="GO:0005576">
    <property type="term" value="C:extracellular region"/>
    <property type="evidence" value="ECO:0007669"/>
    <property type="project" value="UniProtKB-SubCell"/>
</dbReference>
<dbReference type="OMA" id="ALPINDM"/>
<dbReference type="InParanoid" id="F2TWR1"/>
<name>F2TWR1_SALR5</name>
<feature type="domain" description="Fibrillar collagen NC1" evidence="4">
    <location>
        <begin position="148"/>
        <end position="346"/>
    </location>
</feature>
<protein>
    <recommendedName>
        <fullName evidence="7">Fibrinogen C-terminal domain-containing protein</fullName>
    </recommendedName>
</protein>
<dbReference type="OrthoDB" id="8939548at2759"/>
<gene>
    <name evidence="5" type="ORF">PTSG_11601</name>
</gene>
<comment type="subcellular location">
    <subcellularLocation>
        <location evidence="1">Secreted</location>
    </subcellularLocation>
</comment>
<dbReference type="KEGG" id="sre:PTSG_11601"/>
<organism evidence="6">
    <name type="scientific">Salpingoeca rosetta (strain ATCC 50818 / BSB-021)</name>
    <dbReference type="NCBI Taxonomy" id="946362"/>
    <lineage>
        <taxon>Eukaryota</taxon>
        <taxon>Choanoflagellata</taxon>
        <taxon>Craspedida</taxon>
        <taxon>Salpingoecidae</taxon>
        <taxon>Salpingoeca</taxon>
    </lineage>
</organism>
<dbReference type="PANTHER" id="PTHR21222">
    <property type="entry name" value="MIT DOMAIN-CONTAINING PROTEIN 1"/>
    <property type="match status" value="1"/>
</dbReference>
<keyword evidence="2" id="KW-0964">Secreted</keyword>
<evidence type="ECO:0000313" key="5">
    <source>
        <dbReference type="EMBL" id="EGD72507.1"/>
    </source>
</evidence>
<dbReference type="PROSITE" id="PS51461">
    <property type="entry name" value="NC1_FIB"/>
    <property type="match status" value="3"/>
</dbReference>
<accession>F2TWR1</accession>
<evidence type="ECO:0000259" key="4">
    <source>
        <dbReference type="PROSITE" id="PS51461"/>
    </source>
</evidence>
<dbReference type="AlphaFoldDB" id="F2TWR1"/>
<evidence type="ECO:0000256" key="1">
    <source>
        <dbReference type="ARBA" id="ARBA00004613"/>
    </source>
</evidence>
<keyword evidence="6" id="KW-1185">Reference proteome</keyword>
<feature type="domain" description="Fibrinogen C-terminal" evidence="3">
    <location>
        <begin position="149"/>
        <end position="200"/>
    </location>
</feature>
<proteinExistence type="predicted"/>
<dbReference type="Proteomes" id="UP000007799">
    <property type="component" value="Unassembled WGS sequence"/>
</dbReference>
<dbReference type="InterPro" id="IPR052817">
    <property type="entry name" value="MIT_domain_contain_protein1"/>
</dbReference>
<dbReference type="InterPro" id="IPR000885">
    <property type="entry name" value="Fib_collagen_C"/>
</dbReference>